<dbReference type="Gene3D" id="3.30.450.20">
    <property type="entry name" value="PAS domain"/>
    <property type="match status" value="2"/>
</dbReference>
<dbReference type="InterPro" id="IPR050933">
    <property type="entry name" value="Circadian_TF"/>
</dbReference>
<keyword evidence="5" id="KW-0539">Nucleus</keyword>
<dbReference type="GO" id="GO:0005634">
    <property type="term" value="C:nucleus"/>
    <property type="evidence" value="ECO:0007669"/>
    <property type="project" value="InterPro"/>
</dbReference>
<dbReference type="GO" id="GO:0003677">
    <property type="term" value="F:DNA binding"/>
    <property type="evidence" value="ECO:0007669"/>
    <property type="project" value="UniProtKB-KW"/>
</dbReference>
<evidence type="ECO:0000256" key="2">
    <source>
        <dbReference type="ARBA" id="ARBA00023015"/>
    </source>
</evidence>
<dbReference type="PROSITE" id="PS50112">
    <property type="entry name" value="PAS"/>
    <property type="match status" value="1"/>
</dbReference>
<evidence type="ECO:0000256" key="3">
    <source>
        <dbReference type="ARBA" id="ARBA00023125"/>
    </source>
</evidence>
<dbReference type="GO" id="GO:0005667">
    <property type="term" value="C:transcription regulator complex"/>
    <property type="evidence" value="ECO:0007669"/>
    <property type="project" value="InterPro"/>
</dbReference>
<dbReference type="GO" id="GO:0046983">
    <property type="term" value="F:protein dimerization activity"/>
    <property type="evidence" value="ECO:0007669"/>
    <property type="project" value="InterPro"/>
</dbReference>
<feature type="domain" description="PAS" evidence="7">
    <location>
        <begin position="367"/>
        <end position="430"/>
    </location>
</feature>
<keyword evidence="2" id="KW-0805">Transcription regulation</keyword>
<dbReference type="FunFam" id="3.30.450.20:FF:000117">
    <property type="entry name" value="Uncharacterized protein, isoform A"/>
    <property type="match status" value="1"/>
</dbReference>
<feature type="region of interest" description="Disordered" evidence="6">
    <location>
        <begin position="721"/>
        <end position="744"/>
    </location>
</feature>
<reference evidence="9" key="2">
    <citation type="journal article" date="2015" name="Gigascience">
        <title>Reconstructing a comprehensive transcriptome assembly of a white-pupal translocated strain of the pest fruit fly Bactrocera cucurbitae.</title>
        <authorList>
            <person name="Sim S.B."/>
            <person name="Calla B."/>
            <person name="Hall B."/>
            <person name="DeRego T."/>
            <person name="Geib S.M."/>
        </authorList>
    </citation>
    <scope>NUCLEOTIDE SEQUENCE</scope>
</reference>
<gene>
    <name evidence="9" type="primary">Npas2</name>
    <name evidence="9" type="ORF">g.13605</name>
</gene>
<evidence type="ECO:0000256" key="4">
    <source>
        <dbReference type="ARBA" id="ARBA00023163"/>
    </source>
</evidence>
<dbReference type="CDD" id="cd00130">
    <property type="entry name" value="PAS"/>
    <property type="match status" value="1"/>
</dbReference>
<evidence type="ECO:0000256" key="5">
    <source>
        <dbReference type="ARBA" id="ARBA00023242"/>
    </source>
</evidence>
<dbReference type="PRINTS" id="PR00785">
    <property type="entry name" value="NCTRNSLOCATR"/>
</dbReference>
<feature type="compositionally biased region" description="Polar residues" evidence="6">
    <location>
        <begin position="30"/>
        <end position="39"/>
    </location>
</feature>
<proteinExistence type="predicted"/>
<dbReference type="Pfam" id="PF14598">
    <property type="entry name" value="PAS_11"/>
    <property type="match status" value="1"/>
</dbReference>
<dbReference type="EMBL" id="GBXI01002085">
    <property type="protein sequence ID" value="JAD12207.1"/>
    <property type="molecule type" value="Transcribed_RNA"/>
</dbReference>
<dbReference type="Pfam" id="PF00010">
    <property type="entry name" value="HLH"/>
    <property type="match status" value="1"/>
</dbReference>
<dbReference type="FunFam" id="3.30.450.20:FF:000105">
    <property type="entry name" value="Uncharacterized protein, isoform A"/>
    <property type="match status" value="1"/>
</dbReference>
<feature type="compositionally biased region" description="Acidic residues" evidence="6">
    <location>
        <begin position="722"/>
        <end position="731"/>
    </location>
</feature>
<dbReference type="CDD" id="cd11391">
    <property type="entry name" value="bHLH_PAS"/>
    <property type="match status" value="1"/>
</dbReference>
<feature type="region of interest" description="Disordered" evidence="6">
    <location>
        <begin position="1"/>
        <end position="56"/>
    </location>
</feature>
<feature type="compositionally biased region" description="Low complexity" evidence="6">
    <location>
        <begin position="237"/>
        <end position="247"/>
    </location>
</feature>
<dbReference type="InterPro" id="IPR001067">
    <property type="entry name" value="Nuc_translocat"/>
</dbReference>
<keyword evidence="3" id="KW-0238">DNA-binding</keyword>
<dbReference type="Gene3D" id="4.10.280.10">
    <property type="entry name" value="Helix-loop-helix DNA-binding domain"/>
    <property type="match status" value="1"/>
</dbReference>
<accession>A0A0A1XMM1</accession>
<dbReference type="InterPro" id="IPR000014">
    <property type="entry name" value="PAS"/>
</dbReference>
<dbReference type="GO" id="GO:0003700">
    <property type="term" value="F:DNA-binding transcription factor activity"/>
    <property type="evidence" value="ECO:0007669"/>
    <property type="project" value="InterPro"/>
</dbReference>
<evidence type="ECO:0000259" key="7">
    <source>
        <dbReference type="PROSITE" id="PS50112"/>
    </source>
</evidence>
<dbReference type="SUPFAM" id="SSF55785">
    <property type="entry name" value="PYP-like sensor domain (PAS domain)"/>
    <property type="match status" value="2"/>
</dbReference>
<keyword evidence="1" id="KW-0677">Repeat</keyword>
<dbReference type="PROSITE" id="PS50888">
    <property type="entry name" value="BHLH"/>
    <property type="match status" value="1"/>
</dbReference>
<evidence type="ECO:0000256" key="6">
    <source>
        <dbReference type="SAM" id="MobiDB-lite"/>
    </source>
</evidence>
<dbReference type="SMART" id="SM00091">
    <property type="entry name" value="PAS"/>
    <property type="match status" value="2"/>
</dbReference>
<dbReference type="FunFam" id="4.10.280.10:FF:000097">
    <property type="entry name" value="Neuronal PAS domain-containing protein 2"/>
    <property type="match status" value="1"/>
</dbReference>
<name>A0A0A1XMM1_ZEUCU</name>
<keyword evidence="4" id="KW-0804">Transcription</keyword>
<dbReference type="AlphaFoldDB" id="A0A0A1XMM1"/>
<reference evidence="9" key="1">
    <citation type="submission" date="2014-11" db="EMBL/GenBank/DDBJ databases">
        <authorList>
            <person name="Geib S."/>
        </authorList>
    </citation>
    <scope>NUCLEOTIDE SEQUENCE</scope>
</reference>
<protein>
    <submittedName>
        <fullName evidence="9">Neuronal PAS domain-containing protein 2</fullName>
    </submittedName>
</protein>
<dbReference type="SMART" id="SM00353">
    <property type="entry name" value="HLH"/>
    <property type="match status" value="1"/>
</dbReference>
<evidence type="ECO:0000259" key="8">
    <source>
        <dbReference type="PROSITE" id="PS50888"/>
    </source>
</evidence>
<feature type="compositionally biased region" description="Polar residues" evidence="6">
    <location>
        <begin position="1"/>
        <end position="11"/>
    </location>
</feature>
<evidence type="ECO:0000313" key="9">
    <source>
        <dbReference type="EMBL" id="JAD12207.1"/>
    </source>
</evidence>
<dbReference type="InterPro" id="IPR036638">
    <property type="entry name" value="HLH_DNA-bd_sf"/>
</dbReference>
<sequence>MSTPETRSKTVTSDEEDFKSNIPHSYDDLPNTSTTQQSNKKQHSLTDFENMDVQNSPNSSFSCRIWKNVDDFMDEKLSALNATEHDATHATLTESSLTISDMGTLLEAGDKKIRADRIDPLPSPFQSDQNNSNMFQLTNSIEDTIDPSKIGCSTPQFSSGIDNSNMYNENVEQDIKYSPSEMILQTPSTEQYKYNLSLPSSSHVGQMQSPPSYGHPLPPSPSHPLLDPHTFVRPHLQPHQSQHSQQPYGQYPTPSGYHPNMWYPNAPYGSSTNYPRAFSGNRYPNYGSYPPDHMLDMLQLSNSGREARNRAEKNRRDKLNGSIQELSTMVPHVAESPRRVDKTAVLRFAAHGLRLQYIFGESLNNPRPQYTDSLMKLLDRFFIALTCHGQIVLISSSVEQHLGHCQTDLYGQNILNITHPEDHSMMKQQLIPSDLDELFDWQVDDDSSEPKSRTPEQEEYIDRRLRSDKRKFTVRLARAGPRSEPTAYEIVKIEGNFKRSDTAPRGTRANAFPSNIHMIRRSRGRDDTIPLHAISGNDIVLIATARIIRLPKVINSVTVANAMEYKTRHLIDGTILDCDQRIGLVAGYMTDEVRDLSPFTFMHQDDMRWVIIALRQMYDCHNSTGESTYRLITRNGRFIYLRSKGYLEVHEETKKVHSFFCVNTLLDEEEGKRAVEEMKRQYSPIVNAKIPQTSVDEPASKNPLQLEKAVLCLIQNLQQSPLEDDDDDGESSTESFSNEYMAPDFGPTTSAAAMHRYSALSTPYSSIRSAAYHFGKSAKTPPLALVPPETASVKTSISKSVNVVNVTAAKHLPSNKQEKTTVTNDCEARVLFDPQTEGGTPAHHGGSCSCQGMNAKYCNYCQSMENQLANSSLAPLGRSAVADTPGNKRSADHTQELKLPKRRLKSTEIEHVLSNSLDQLGRTLDEQLNAAIELRDKSSKYEMPNSNHRIDEIMEEHQLQSKIYVDIKSEYEVQKQNKCIDASATKHTALSTTITPLETHCIQQQRQLLSDDDNDE</sequence>
<dbReference type="InterPro" id="IPR035965">
    <property type="entry name" value="PAS-like_dom_sf"/>
</dbReference>
<dbReference type="SUPFAM" id="SSF47459">
    <property type="entry name" value="HLH, helix-loop-helix DNA-binding domain"/>
    <property type="match status" value="1"/>
</dbReference>
<feature type="region of interest" description="Disordered" evidence="6">
    <location>
        <begin position="200"/>
        <end position="255"/>
    </location>
</feature>
<dbReference type="GO" id="GO:0045944">
    <property type="term" value="P:positive regulation of transcription by RNA polymerase II"/>
    <property type="evidence" value="ECO:0007669"/>
    <property type="project" value="UniProtKB-ARBA"/>
</dbReference>
<evidence type="ECO:0000256" key="1">
    <source>
        <dbReference type="ARBA" id="ARBA00022737"/>
    </source>
</evidence>
<dbReference type="PANTHER" id="PTHR23042">
    <property type="entry name" value="CIRCADIAN PROTEIN CLOCK/ARNT/BMAL/PAS"/>
    <property type="match status" value="1"/>
</dbReference>
<dbReference type="InterPro" id="IPR011598">
    <property type="entry name" value="bHLH_dom"/>
</dbReference>
<feature type="domain" description="BHLH" evidence="8">
    <location>
        <begin position="303"/>
        <end position="356"/>
    </location>
</feature>
<dbReference type="GO" id="GO:0005737">
    <property type="term" value="C:cytoplasm"/>
    <property type="evidence" value="ECO:0007669"/>
    <property type="project" value="InterPro"/>
</dbReference>
<organism evidence="9">
    <name type="scientific">Zeugodacus cucurbitae</name>
    <name type="common">Melon fruit fly</name>
    <name type="synonym">Bactrocera cucurbitae</name>
    <dbReference type="NCBI Taxonomy" id="28588"/>
    <lineage>
        <taxon>Eukaryota</taxon>
        <taxon>Metazoa</taxon>
        <taxon>Ecdysozoa</taxon>
        <taxon>Arthropoda</taxon>
        <taxon>Hexapoda</taxon>
        <taxon>Insecta</taxon>
        <taxon>Pterygota</taxon>
        <taxon>Neoptera</taxon>
        <taxon>Endopterygota</taxon>
        <taxon>Diptera</taxon>
        <taxon>Brachycera</taxon>
        <taxon>Muscomorpha</taxon>
        <taxon>Tephritoidea</taxon>
        <taxon>Tephritidae</taxon>
        <taxon>Zeugodacus</taxon>
        <taxon>Zeugodacus</taxon>
    </lineage>
</organism>